<dbReference type="InterPro" id="IPR050312">
    <property type="entry name" value="IolE/XylAMocC-like"/>
</dbReference>
<dbReference type="InterPro" id="IPR036237">
    <property type="entry name" value="Xyl_isomerase-like_sf"/>
</dbReference>
<feature type="domain" description="Xylose isomerase-like TIM barrel" evidence="1">
    <location>
        <begin position="22"/>
        <end position="242"/>
    </location>
</feature>
<evidence type="ECO:0000313" key="3">
    <source>
        <dbReference type="Proteomes" id="UP000640274"/>
    </source>
</evidence>
<dbReference type="Gene3D" id="3.20.20.150">
    <property type="entry name" value="Divalent-metal-dependent TIM barrel enzymes"/>
    <property type="match status" value="1"/>
</dbReference>
<name>A0A934J1L0_9BACL</name>
<dbReference type="AlphaFoldDB" id="A0A934J1L0"/>
<dbReference type="GO" id="GO:0016853">
    <property type="term" value="F:isomerase activity"/>
    <property type="evidence" value="ECO:0007669"/>
    <property type="project" value="UniProtKB-KW"/>
</dbReference>
<accession>A0A934J1L0</accession>
<protein>
    <submittedName>
        <fullName evidence="2">Sugar phosphate isomerase/epimerase</fullName>
    </submittedName>
</protein>
<dbReference type="RefSeq" id="WP_199017428.1">
    <property type="nucleotide sequence ID" value="NZ_JAELUP010000003.1"/>
</dbReference>
<dbReference type="EMBL" id="JAELUP010000003">
    <property type="protein sequence ID" value="MBJ6359899.1"/>
    <property type="molecule type" value="Genomic_DNA"/>
</dbReference>
<dbReference type="PANTHER" id="PTHR12110:SF41">
    <property type="entry name" value="INOSOSE DEHYDRATASE"/>
    <property type="match status" value="1"/>
</dbReference>
<gene>
    <name evidence="2" type="ORF">JFN88_01000</name>
</gene>
<organism evidence="2 3">
    <name type="scientific">Paenibacillus roseus</name>
    <dbReference type="NCBI Taxonomy" id="2798579"/>
    <lineage>
        <taxon>Bacteria</taxon>
        <taxon>Bacillati</taxon>
        <taxon>Bacillota</taxon>
        <taxon>Bacilli</taxon>
        <taxon>Bacillales</taxon>
        <taxon>Paenibacillaceae</taxon>
        <taxon>Paenibacillus</taxon>
    </lineage>
</organism>
<dbReference type="Proteomes" id="UP000640274">
    <property type="component" value="Unassembled WGS sequence"/>
</dbReference>
<proteinExistence type="predicted"/>
<comment type="caution">
    <text evidence="2">The sequence shown here is derived from an EMBL/GenBank/DDBJ whole genome shotgun (WGS) entry which is preliminary data.</text>
</comment>
<evidence type="ECO:0000259" key="1">
    <source>
        <dbReference type="Pfam" id="PF01261"/>
    </source>
</evidence>
<dbReference type="SUPFAM" id="SSF51658">
    <property type="entry name" value="Xylose isomerase-like"/>
    <property type="match status" value="1"/>
</dbReference>
<dbReference type="InterPro" id="IPR013022">
    <property type="entry name" value="Xyl_isomerase-like_TIM-brl"/>
</dbReference>
<keyword evidence="3" id="KW-1185">Reference proteome</keyword>
<dbReference type="Pfam" id="PF01261">
    <property type="entry name" value="AP_endonuc_2"/>
    <property type="match status" value="1"/>
</dbReference>
<dbReference type="PANTHER" id="PTHR12110">
    <property type="entry name" value="HYDROXYPYRUVATE ISOMERASE"/>
    <property type="match status" value="1"/>
</dbReference>
<keyword evidence="2" id="KW-0413">Isomerase</keyword>
<evidence type="ECO:0000313" key="2">
    <source>
        <dbReference type="EMBL" id="MBJ6359899.1"/>
    </source>
</evidence>
<sequence>MKLALAMYTVYGEVQQSLEHTLAAIKQIGYQGVEFYGEANWPAVEVKRLLKEYELEICGWHVEWKLLQADTIEETIQYHKELGNPNIIIPCLGGPWSVAHTAEENTKETWLAHAKKMNEIAEKVEAAGMTLGYHTHAHEFEDDFNGITPWNILLEHTKPTIFMELDTGNCLEGHYDPVKALQEAAGRIKVVHAKPFSLEGGIETAIASPGDLNSWPKIIEQCESEYCQWLAIENEAETLGDKLGVAERDLKSMRLFMV</sequence>
<reference evidence="2" key="1">
    <citation type="submission" date="2020-12" db="EMBL/GenBank/DDBJ databases">
        <authorList>
            <person name="Huq M.A."/>
        </authorList>
    </citation>
    <scope>NUCLEOTIDE SEQUENCE</scope>
    <source>
        <strain evidence="2">MAHUQ-46</strain>
    </source>
</reference>